<dbReference type="InterPro" id="IPR039425">
    <property type="entry name" value="RNA_pol_sigma-70-like"/>
</dbReference>
<dbReference type="GO" id="GO:0016987">
    <property type="term" value="F:sigma factor activity"/>
    <property type="evidence" value="ECO:0007669"/>
    <property type="project" value="UniProtKB-KW"/>
</dbReference>
<proteinExistence type="inferred from homology"/>
<sequence>MYNTSLRIAGNATDAEDIMQEAFLSAFKKMDTYSGQVSFGAWLKKIVVNRSLDHLKKKKVHFEELDERVTEEVENPLMEIREVDISKIKEAIFQLPEGYRVVLSLYLLEGYDHDEISEILNISNSSSRSQLLRAKRKLRERLLKDEVFSIN</sequence>
<dbReference type="InterPro" id="IPR013324">
    <property type="entry name" value="RNA_pol_sigma_r3/r4-like"/>
</dbReference>
<keyword evidence="9" id="KW-1185">Reference proteome</keyword>
<evidence type="ECO:0000256" key="4">
    <source>
        <dbReference type="ARBA" id="ARBA00023163"/>
    </source>
</evidence>
<evidence type="ECO:0000256" key="3">
    <source>
        <dbReference type="ARBA" id="ARBA00023082"/>
    </source>
</evidence>
<dbReference type="InterPro" id="IPR036388">
    <property type="entry name" value="WH-like_DNA-bd_sf"/>
</dbReference>
<evidence type="ECO:0000313" key="9">
    <source>
        <dbReference type="Proteomes" id="UP000198964"/>
    </source>
</evidence>
<evidence type="ECO:0000259" key="6">
    <source>
        <dbReference type="Pfam" id="PF08281"/>
    </source>
</evidence>
<dbReference type="EMBL" id="SNWI01000008">
    <property type="protein sequence ID" value="TDN98362.1"/>
    <property type="molecule type" value="Genomic_DNA"/>
</dbReference>
<evidence type="ECO:0000256" key="1">
    <source>
        <dbReference type="ARBA" id="ARBA00010641"/>
    </source>
</evidence>
<keyword evidence="3" id="KW-0731">Sigma factor</keyword>
<dbReference type="InterPro" id="IPR013249">
    <property type="entry name" value="RNA_pol_sigma70_r4_t2"/>
</dbReference>
<dbReference type="EMBL" id="FONW01000007">
    <property type="protein sequence ID" value="SFF48552.1"/>
    <property type="molecule type" value="Genomic_DNA"/>
</dbReference>
<dbReference type="InterPro" id="IPR007627">
    <property type="entry name" value="RNA_pol_sigma70_r2"/>
</dbReference>
<dbReference type="PANTHER" id="PTHR43133">
    <property type="entry name" value="RNA POLYMERASE ECF-TYPE SIGMA FACTO"/>
    <property type="match status" value="1"/>
</dbReference>
<feature type="domain" description="RNA polymerase sigma factor 70 region 4 type 2" evidence="6">
    <location>
        <begin position="87"/>
        <end position="138"/>
    </location>
</feature>
<evidence type="ECO:0000313" key="7">
    <source>
        <dbReference type="EMBL" id="SFF48552.1"/>
    </source>
</evidence>
<dbReference type="AlphaFoldDB" id="A0A1I2J1E8"/>
<dbReference type="Pfam" id="PF08281">
    <property type="entry name" value="Sigma70_r4_2"/>
    <property type="match status" value="1"/>
</dbReference>
<dbReference type="GO" id="GO:0003677">
    <property type="term" value="F:DNA binding"/>
    <property type="evidence" value="ECO:0007669"/>
    <property type="project" value="InterPro"/>
</dbReference>
<dbReference type="CDD" id="cd06171">
    <property type="entry name" value="Sigma70_r4"/>
    <property type="match status" value="1"/>
</dbReference>
<dbReference type="InterPro" id="IPR014284">
    <property type="entry name" value="RNA_pol_sigma-70_dom"/>
</dbReference>
<keyword evidence="4" id="KW-0804">Transcription</keyword>
<evidence type="ECO:0000256" key="2">
    <source>
        <dbReference type="ARBA" id="ARBA00023015"/>
    </source>
</evidence>
<comment type="similarity">
    <text evidence="1">Belongs to the sigma-70 factor family. ECF subfamily.</text>
</comment>
<reference evidence="8 10" key="2">
    <citation type="submission" date="2019-03" db="EMBL/GenBank/DDBJ databases">
        <title>Freshwater and sediment microbial communities from various areas in North America, analyzing microbe dynamics in response to fracking.</title>
        <authorList>
            <person name="Lamendella R."/>
        </authorList>
    </citation>
    <scope>NUCLEOTIDE SEQUENCE [LARGE SCALE GENOMIC DNA]</scope>
    <source>
        <strain evidence="8 10">114D</strain>
    </source>
</reference>
<dbReference type="Gene3D" id="1.10.1740.10">
    <property type="match status" value="1"/>
</dbReference>
<dbReference type="GO" id="GO:0006352">
    <property type="term" value="P:DNA-templated transcription initiation"/>
    <property type="evidence" value="ECO:0007669"/>
    <property type="project" value="InterPro"/>
</dbReference>
<accession>A0A1I2J1E8</accession>
<feature type="domain" description="RNA polymerase sigma-70 region 2" evidence="5">
    <location>
        <begin position="3"/>
        <end position="59"/>
    </location>
</feature>
<dbReference type="Gene3D" id="1.10.10.10">
    <property type="entry name" value="Winged helix-like DNA-binding domain superfamily/Winged helix DNA-binding domain"/>
    <property type="match status" value="1"/>
</dbReference>
<name>A0A1I2J1E8_9BACT</name>
<protein>
    <submittedName>
        <fullName evidence="8">RNA polymerase sigma-70 factor (ECF subfamily)</fullName>
    </submittedName>
    <submittedName>
        <fullName evidence="7">RNA polymerase sigma-70 factor, ECF subfamily</fullName>
    </submittedName>
</protein>
<dbReference type="Proteomes" id="UP000294848">
    <property type="component" value="Unassembled WGS sequence"/>
</dbReference>
<dbReference type="NCBIfam" id="TIGR02937">
    <property type="entry name" value="sigma70-ECF"/>
    <property type="match status" value="1"/>
</dbReference>
<gene>
    <name evidence="8" type="ORF">DET52_108149</name>
    <name evidence="7" type="ORF">SAMN05216283_107145</name>
</gene>
<evidence type="ECO:0000259" key="5">
    <source>
        <dbReference type="Pfam" id="PF04542"/>
    </source>
</evidence>
<dbReference type="SUPFAM" id="SSF88659">
    <property type="entry name" value="Sigma3 and sigma4 domains of RNA polymerase sigma factors"/>
    <property type="match status" value="1"/>
</dbReference>
<evidence type="ECO:0000313" key="8">
    <source>
        <dbReference type="EMBL" id="TDN98362.1"/>
    </source>
</evidence>
<dbReference type="Proteomes" id="UP000198964">
    <property type="component" value="Unassembled WGS sequence"/>
</dbReference>
<dbReference type="STRING" id="655355.SAMN05216283_107145"/>
<dbReference type="InterPro" id="IPR013325">
    <property type="entry name" value="RNA_pol_sigma_r2"/>
</dbReference>
<dbReference type="PANTHER" id="PTHR43133:SF46">
    <property type="entry name" value="RNA POLYMERASE SIGMA-70 FACTOR ECF SUBFAMILY"/>
    <property type="match status" value="1"/>
</dbReference>
<evidence type="ECO:0000313" key="10">
    <source>
        <dbReference type="Proteomes" id="UP000294848"/>
    </source>
</evidence>
<dbReference type="Pfam" id="PF04542">
    <property type="entry name" value="Sigma70_r2"/>
    <property type="match status" value="1"/>
</dbReference>
<reference evidence="7 9" key="1">
    <citation type="submission" date="2016-10" db="EMBL/GenBank/DDBJ databases">
        <authorList>
            <person name="de Groot N.N."/>
        </authorList>
    </citation>
    <scope>NUCLEOTIDE SEQUENCE [LARGE SCALE GENOMIC DNA]</scope>
    <source>
        <strain evidence="7 9">CGMCC 1.9156</strain>
    </source>
</reference>
<organism evidence="7 9">
    <name type="scientific">Sunxiuqinia elliptica</name>
    <dbReference type="NCBI Taxonomy" id="655355"/>
    <lineage>
        <taxon>Bacteria</taxon>
        <taxon>Pseudomonadati</taxon>
        <taxon>Bacteroidota</taxon>
        <taxon>Bacteroidia</taxon>
        <taxon>Marinilabiliales</taxon>
        <taxon>Prolixibacteraceae</taxon>
        <taxon>Sunxiuqinia</taxon>
    </lineage>
</organism>
<dbReference type="SUPFAM" id="SSF88946">
    <property type="entry name" value="Sigma2 domain of RNA polymerase sigma factors"/>
    <property type="match status" value="1"/>
</dbReference>
<keyword evidence="2" id="KW-0805">Transcription regulation</keyword>